<feature type="transmembrane region" description="Helical" evidence="1">
    <location>
        <begin position="93"/>
        <end position="116"/>
    </location>
</feature>
<keyword evidence="1" id="KW-1133">Transmembrane helix</keyword>
<dbReference type="Pfam" id="PF04020">
    <property type="entry name" value="Phage_holin_4_2"/>
    <property type="match status" value="1"/>
</dbReference>
<proteinExistence type="predicted"/>
<dbReference type="PANTHER" id="PTHR37309:SF1">
    <property type="entry name" value="SLR0284 PROTEIN"/>
    <property type="match status" value="1"/>
</dbReference>
<protein>
    <recommendedName>
        <fullName evidence="3">Phage holin family protein</fullName>
    </recommendedName>
</protein>
<dbReference type="InterPro" id="IPR007165">
    <property type="entry name" value="Phage_holin_4_2"/>
</dbReference>
<dbReference type="Proteomes" id="UP000001753">
    <property type="component" value="Chromosome"/>
</dbReference>
<feature type="transmembrane region" description="Helical" evidence="1">
    <location>
        <begin position="7"/>
        <end position="26"/>
    </location>
</feature>
<organism evidence="2">
    <name type="scientific">Bacillus mycoides</name>
    <dbReference type="NCBI Taxonomy" id="1405"/>
    <lineage>
        <taxon>Bacteria</taxon>
        <taxon>Bacillati</taxon>
        <taxon>Bacillota</taxon>
        <taxon>Bacilli</taxon>
        <taxon>Bacillales</taxon>
        <taxon>Bacillaceae</taxon>
        <taxon>Bacillus</taxon>
        <taxon>Bacillus cereus group</taxon>
    </lineage>
</organism>
<reference evidence="2" key="1">
    <citation type="journal article" date="2012" name="Genome Res.">
        <title>Genomic characterization of the Bacillus cereus sensu lato species: Backdrop to the evolution of Bacillus anthracis.</title>
        <authorList>
            <person name="Zwick M.E."/>
            <person name="Joseph S.J."/>
            <person name="Didelot X."/>
            <person name="Chen P.E."/>
            <person name="Bishop-Lilly K.A."/>
            <person name="Stewart A.C."/>
            <person name="Willner K."/>
            <person name="Nolan N."/>
            <person name="Lentz S."/>
            <person name="Thomason M.K."/>
            <person name="Sozhamannan S."/>
            <person name="Mateczun A.J."/>
            <person name="Du L."/>
            <person name="Read T.D."/>
        </authorList>
    </citation>
    <scope>NUCLEOTIDE SEQUENCE [LARGE SCALE GENOMIC DNA]</scope>
    <source>
        <strain evidence="2">AH603</strain>
    </source>
</reference>
<comment type="caution">
    <text evidence="2">The sequence shown here is derived from an EMBL/GenBank/DDBJ whole genome shotgun (WGS) entry which is preliminary data.</text>
</comment>
<dbReference type="HOGENOM" id="CLU_120441_1_0_9"/>
<evidence type="ECO:0000256" key="1">
    <source>
        <dbReference type="SAM" id="Phobius"/>
    </source>
</evidence>
<feature type="transmembrane region" description="Helical" evidence="1">
    <location>
        <begin position="32"/>
        <end position="51"/>
    </location>
</feature>
<accession>C2Y1M7</accession>
<evidence type="ECO:0008006" key="3">
    <source>
        <dbReference type="Google" id="ProtNLM"/>
    </source>
</evidence>
<dbReference type="AlphaFoldDB" id="C2Y1M7"/>
<evidence type="ECO:0000313" key="2">
    <source>
        <dbReference type="EMBL" id="EEL68151.1"/>
    </source>
</evidence>
<dbReference type="PANTHER" id="PTHR37309">
    <property type="entry name" value="SLR0284 PROTEIN"/>
    <property type="match status" value="1"/>
</dbReference>
<sequence length="130" mass="14153">MCKEMRWIVSLLVNSVVLIAVSGLLKGVAPDAFYIANIQTAIIASIILAILNVFVKPLLILITLPITLITFGFFLIVINAITLKMTDSLLGDAFNISGFGVAIVAAICISIFNMIIEKVIVEPLHEKKRK</sequence>
<dbReference type="EMBL" id="ACMP01000134">
    <property type="protein sequence ID" value="EEL68151.1"/>
    <property type="molecule type" value="Genomic_DNA"/>
</dbReference>
<gene>
    <name evidence="2" type="ORF">bcere0026_48710</name>
</gene>
<feature type="transmembrane region" description="Helical" evidence="1">
    <location>
        <begin position="58"/>
        <end position="81"/>
    </location>
</feature>
<keyword evidence="1" id="KW-0812">Transmembrane</keyword>
<name>C2Y1M7_BACMY</name>
<keyword evidence="1" id="KW-0472">Membrane</keyword>